<dbReference type="PANTHER" id="PTHR47080:SF1">
    <property type="entry name" value="CHROMOSOME 16 OPEN READING FRAME 96"/>
    <property type="match status" value="1"/>
</dbReference>
<organism evidence="4 5">
    <name type="scientific">Albula glossodonta</name>
    <name type="common">roundjaw bonefish</name>
    <dbReference type="NCBI Taxonomy" id="121402"/>
    <lineage>
        <taxon>Eukaryota</taxon>
        <taxon>Metazoa</taxon>
        <taxon>Chordata</taxon>
        <taxon>Craniata</taxon>
        <taxon>Vertebrata</taxon>
        <taxon>Euteleostomi</taxon>
        <taxon>Actinopterygii</taxon>
        <taxon>Neopterygii</taxon>
        <taxon>Teleostei</taxon>
        <taxon>Albuliformes</taxon>
        <taxon>Albulidae</taxon>
        <taxon>Albula</taxon>
    </lineage>
</organism>
<accession>A0A8T2N4P8</accession>
<evidence type="ECO:0000256" key="1">
    <source>
        <dbReference type="SAM" id="Coils"/>
    </source>
</evidence>
<sequence length="222" mass="24310">VNGSPHCAQLLALLFTQERKGLASLRETLAGLNAESASHSAAAQQLRDNCRELESRLCVLEQNRCNAHRRKSSAESAELDRVEFAPLRQELEEGWRRLRARLKEEPDLRTETPAGFRKHLVTVQSGSSCPGSASRPAGSPRNWAGGFPRAMGGVQGRRRLPPSHTLHTLYPSMDPALQPYFREEVGLLGTDGILYRGRVELALPSLVPPCSRSGTPVLSGRG</sequence>
<feature type="coiled-coil region" evidence="1">
    <location>
        <begin position="36"/>
        <end position="63"/>
    </location>
</feature>
<name>A0A8T2N4P8_9TELE</name>
<keyword evidence="1" id="KW-0175">Coiled coil</keyword>
<keyword evidence="5" id="KW-1185">Reference proteome</keyword>
<dbReference type="PANTHER" id="PTHR47080">
    <property type="entry name" value="CHROMOSOME 16 OPEN READING FRAME 96"/>
    <property type="match status" value="1"/>
</dbReference>
<evidence type="ECO:0000256" key="2">
    <source>
        <dbReference type="SAM" id="MobiDB-lite"/>
    </source>
</evidence>
<proteinExistence type="predicted"/>
<gene>
    <name evidence="4" type="ORF">JZ751_006217</name>
</gene>
<protein>
    <recommendedName>
        <fullName evidence="3">DUF4795 domain-containing protein</fullName>
    </recommendedName>
</protein>
<evidence type="ECO:0000313" key="5">
    <source>
        <dbReference type="Proteomes" id="UP000824540"/>
    </source>
</evidence>
<feature type="domain" description="DUF4795" evidence="3">
    <location>
        <begin position="39"/>
        <end position="123"/>
    </location>
</feature>
<dbReference type="Proteomes" id="UP000824540">
    <property type="component" value="Unassembled WGS sequence"/>
</dbReference>
<dbReference type="AlphaFoldDB" id="A0A8T2N4P8"/>
<comment type="caution">
    <text evidence="4">The sequence shown here is derived from an EMBL/GenBank/DDBJ whole genome shotgun (WGS) entry which is preliminary data.</text>
</comment>
<feature type="region of interest" description="Disordered" evidence="2">
    <location>
        <begin position="123"/>
        <end position="144"/>
    </location>
</feature>
<dbReference type="OrthoDB" id="5981048at2759"/>
<dbReference type="EMBL" id="JAFBMS010000132">
    <property type="protein sequence ID" value="KAG9334994.1"/>
    <property type="molecule type" value="Genomic_DNA"/>
</dbReference>
<evidence type="ECO:0000313" key="4">
    <source>
        <dbReference type="EMBL" id="KAG9334994.1"/>
    </source>
</evidence>
<evidence type="ECO:0000259" key="3">
    <source>
        <dbReference type="Pfam" id="PF16043"/>
    </source>
</evidence>
<feature type="non-terminal residue" evidence="4">
    <location>
        <position position="1"/>
    </location>
</feature>
<dbReference type="Pfam" id="PF16043">
    <property type="entry name" value="DUF4795"/>
    <property type="match status" value="1"/>
</dbReference>
<reference evidence="4" key="1">
    <citation type="thesis" date="2021" institute="BYU ScholarsArchive" country="Provo, UT, USA">
        <title>Applications of and Algorithms for Genome Assembly and Genomic Analyses with an Emphasis on Marine Teleosts.</title>
        <authorList>
            <person name="Pickett B.D."/>
        </authorList>
    </citation>
    <scope>NUCLEOTIDE SEQUENCE</scope>
    <source>
        <strain evidence="4">HI-2016</strain>
    </source>
</reference>
<dbReference type="InterPro" id="IPR032013">
    <property type="entry name" value="DUF4795"/>
</dbReference>